<organism evidence="1 2">
    <name type="scientific">Sinosporangium album</name>
    <dbReference type="NCBI Taxonomy" id="504805"/>
    <lineage>
        <taxon>Bacteria</taxon>
        <taxon>Bacillati</taxon>
        <taxon>Actinomycetota</taxon>
        <taxon>Actinomycetes</taxon>
        <taxon>Streptosporangiales</taxon>
        <taxon>Streptosporangiaceae</taxon>
        <taxon>Sinosporangium</taxon>
    </lineage>
</organism>
<dbReference type="STRING" id="504805.SAMN05421505_1636"/>
<dbReference type="EMBL" id="FNCN01000063">
    <property type="protein sequence ID" value="SDI52239.1"/>
    <property type="molecule type" value="Genomic_DNA"/>
</dbReference>
<sequence length="339" mass="37863">MGIFRRRKRMHIDGDKFVVGRTWRDPALDAAVDAVRDGYLSAGVVLLRETHGDPELRSLRVDALSAAAVGRSREIAELFEKGADKADVLLWFGGTIIDEAWAIRGGGYASTVTEDRFKMFFATLAGAHDPLMEAARLRPDDPVPWEQLMGFALGMQLSRSDENVIWRELVARCPTLFSGHRARLQTVAAKWGGSHEDMFDHAREAVALAPEGHPLSAMLALAHLEYLLSEQNRFVEQNKMMAYMKLSMTYFSDQIVRELKEAERQWTGSMKPHPRELEAHHLFGGIFVHESSTHTLAAQHLTRVGNRVPKAAPWGYHGDPAEEFAGALTKLKLPLPSSD</sequence>
<accession>A0A1G8L985</accession>
<name>A0A1G8L985_9ACTN</name>
<evidence type="ECO:0000313" key="1">
    <source>
        <dbReference type="EMBL" id="SDI52239.1"/>
    </source>
</evidence>
<reference evidence="1 2" key="1">
    <citation type="submission" date="2016-10" db="EMBL/GenBank/DDBJ databases">
        <authorList>
            <person name="de Groot N.N."/>
        </authorList>
    </citation>
    <scope>NUCLEOTIDE SEQUENCE [LARGE SCALE GENOMIC DNA]</scope>
    <source>
        <strain evidence="1 2">CPCC 201354</strain>
    </source>
</reference>
<evidence type="ECO:0008006" key="3">
    <source>
        <dbReference type="Google" id="ProtNLM"/>
    </source>
</evidence>
<evidence type="ECO:0000313" key="2">
    <source>
        <dbReference type="Proteomes" id="UP000198923"/>
    </source>
</evidence>
<proteinExistence type="predicted"/>
<keyword evidence="2" id="KW-1185">Reference proteome</keyword>
<protein>
    <recommendedName>
        <fullName evidence="3">DUF4034 domain-containing protein</fullName>
    </recommendedName>
</protein>
<dbReference type="AlphaFoldDB" id="A0A1G8L985"/>
<gene>
    <name evidence="1" type="ORF">SAMN05421505_1636</name>
</gene>
<dbReference type="Proteomes" id="UP000198923">
    <property type="component" value="Unassembled WGS sequence"/>
</dbReference>